<dbReference type="SUPFAM" id="SSF46785">
    <property type="entry name" value="Winged helix' DNA-binding domain"/>
    <property type="match status" value="1"/>
</dbReference>
<dbReference type="InterPro" id="IPR036390">
    <property type="entry name" value="WH_DNA-bd_sf"/>
</dbReference>
<proteinExistence type="predicted"/>
<dbReference type="CDD" id="cd00038">
    <property type="entry name" value="CAP_ED"/>
    <property type="match status" value="1"/>
</dbReference>
<gene>
    <name evidence="2" type="ORF">Q0590_34775</name>
</gene>
<dbReference type="Gene3D" id="2.60.120.10">
    <property type="entry name" value="Jelly Rolls"/>
    <property type="match status" value="1"/>
</dbReference>
<reference evidence="2" key="1">
    <citation type="submission" date="2023-07" db="EMBL/GenBank/DDBJ databases">
        <title>The genome sequence of Rhodocytophaga aerolata KACC 12507.</title>
        <authorList>
            <person name="Zhang X."/>
        </authorList>
    </citation>
    <scope>NUCLEOTIDE SEQUENCE</scope>
    <source>
        <strain evidence="2">KACC 12507</strain>
    </source>
</reference>
<evidence type="ECO:0000313" key="2">
    <source>
        <dbReference type="EMBL" id="MDO1451491.1"/>
    </source>
</evidence>
<sequence length="193" mass="22129">MLHSPHQKLLKQEAAPHSVFILASGLVKVVHTTSLGQRFTWGVFERGDVLGDVEAIMDIHYFSTVETVTPCTLWKVAPERFLQMLSEDAGFNLLIHKAMISKLLNTSYKAAIQSTNKLFYSLLIVLREFARLNELEISKQLLSETLGTSMRNLNRLLVELEQEMVIRIEHTLIKEINFPRLQQKIHAYENAIQ</sequence>
<dbReference type="InterPro" id="IPR018490">
    <property type="entry name" value="cNMP-bd_dom_sf"/>
</dbReference>
<dbReference type="Proteomes" id="UP001168528">
    <property type="component" value="Unassembled WGS sequence"/>
</dbReference>
<organism evidence="2 3">
    <name type="scientific">Rhodocytophaga aerolata</name>
    <dbReference type="NCBI Taxonomy" id="455078"/>
    <lineage>
        <taxon>Bacteria</taxon>
        <taxon>Pseudomonadati</taxon>
        <taxon>Bacteroidota</taxon>
        <taxon>Cytophagia</taxon>
        <taxon>Cytophagales</taxon>
        <taxon>Rhodocytophagaceae</taxon>
        <taxon>Rhodocytophaga</taxon>
    </lineage>
</organism>
<evidence type="ECO:0000313" key="3">
    <source>
        <dbReference type="Proteomes" id="UP001168528"/>
    </source>
</evidence>
<evidence type="ECO:0000259" key="1">
    <source>
        <dbReference type="PROSITE" id="PS50042"/>
    </source>
</evidence>
<name>A0ABT8RHA7_9BACT</name>
<dbReference type="PROSITE" id="PS50042">
    <property type="entry name" value="CNMP_BINDING_3"/>
    <property type="match status" value="1"/>
</dbReference>
<protein>
    <submittedName>
        <fullName evidence="2">Crp/Fnr family transcriptional regulator</fullName>
    </submittedName>
</protein>
<dbReference type="RefSeq" id="WP_302042288.1">
    <property type="nucleotide sequence ID" value="NZ_JAUKPO010000063.1"/>
</dbReference>
<dbReference type="InterPro" id="IPR014710">
    <property type="entry name" value="RmlC-like_jellyroll"/>
</dbReference>
<comment type="caution">
    <text evidence="2">The sequence shown here is derived from an EMBL/GenBank/DDBJ whole genome shotgun (WGS) entry which is preliminary data.</text>
</comment>
<keyword evidence="3" id="KW-1185">Reference proteome</keyword>
<dbReference type="Pfam" id="PF00027">
    <property type="entry name" value="cNMP_binding"/>
    <property type="match status" value="1"/>
</dbReference>
<dbReference type="SUPFAM" id="SSF51206">
    <property type="entry name" value="cAMP-binding domain-like"/>
    <property type="match status" value="1"/>
</dbReference>
<feature type="domain" description="Cyclic nucleotide-binding" evidence="1">
    <location>
        <begin position="1"/>
        <end position="85"/>
    </location>
</feature>
<accession>A0ABT8RHA7</accession>
<dbReference type="EMBL" id="JAUKPO010000063">
    <property type="protein sequence ID" value="MDO1451491.1"/>
    <property type="molecule type" value="Genomic_DNA"/>
</dbReference>
<dbReference type="InterPro" id="IPR000595">
    <property type="entry name" value="cNMP-bd_dom"/>
</dbReference>